<dbReference type="GO" id="GO:0009535">
    <property type="term" value="C:chloroplast thylakoid membrane"/>
    <property type="evidence" value="ECO:0007669"/>
    <property type="project" value="UniProtKB-SubCell"/>
</dbReference>
<dbReference type="GO" id="GO:0015979">
    <property type="term" value="P:photosynthesis"/>
    <property type="evidence" value="ECO:0007669"/>
    <property type="project" value="UniProtKB-KW"/>
</dbReference>
<comment type="caution">
    <text evidence="11">The sequence shown here is derived from an EMBL/GenBank/DDBJ whole genome shotgun (WGS) entry which is preliminary data.</text>
</comment>
<keyword evidence="5" id="KW-0934">Plastid</keyword>
<evidence type="ECO:0000256" key="6">
    <source>
        <dbReference type="ARBA" id="ARBA00023078"/>
    </source>
</evidence>
<keyword evidence="12" id="KW-1185">Reference proteome</keyword>
<evidence type="ECO:0000256" key="5">
    <source>
        <dbReference type="ARBA" id="ARBA00022640"/>
    </source>
</evidence>
<dbReference type="Proteomes" id="UP001445335">
    <property type="component" value="Unassembled WGS sequence"/>
</dbReference>
<comment type="similarity">
    <text evidence="2">Belongs to the psbW family.</text>
</comment>
<dbReference type="Pfam" id="PF07123">
    <property type="entry name" value="PsbW"/>
    <property type="match status" value="1"/>
</dbReference>
<evidence type="ECO:0000256" key="2">
    <source>
        <dbReference type="ARBA" id="ARBA00010395"/>
    </source>
</evidence>
<evidence type="ECO:0000256" key="4">
    <source>
        <dbReference type="ARBA" id="ARBA00022531"/>
    </source>
</evidence>
<gene>
    <name evidence="11" type="ORF">WJX81_001758</name>
</gene>
<evidence type="ECO:0000256" key="9">
    <source>
        <dbReference type="ARBA" id="ARBA00031756"/>
    </source>
</evidence>
<evidence type="ECO:0000313" key="12">
    <source>
        <dbReference type="Proteomes" id="UP001445335"/>
    </source>
</evidence>
<dbReference type="EMBL" id="JALJOU010000006">
    <property type="protein sequence ID" value="KAK9843422.1"/>
    <property type="molecule type" value="Genomic_DNA"/>
</dbReference>
<accession>A0AAW1SCN7</accession>
<keyword evidence="10" id="KW-0812">Transmembrane</keyword>
<proteinExistence type="inferred from homology"/>
<sequence>MQAVVCSSASAIKGVSVSRNSAAARPVARAPVVCHHNVAKRAAAAAATLPAMLVAHPAMALVDQRLAGEGTGKILGVGGPEGIAIVVVFGLIWALCLSEILWDKVNTALRLGRGSCAGVLGAGCVRASNVEAQGRLARRLY</sequence>
<keyword evidence="6" id="KW-0793">Thylakoid</keyword>
<evidence type="ECO:0000256" key="10">
    <source>
        <dbReference type="SAM" id="Phobius"/>
    </source>
</evidence>
<organism evidence="11 12">
    <name type="scientific">Elliptochloris bilobata</name>
    <dbReference type="NCBI Taxonomy" id="381761"/>
    <lineage>
        <taxon>Eukaryota</taxon>
        <taxon>Viridiplantae</taxon>
        <taxon>Chlorophyta</taxon>
        <taxon>core chlorophytes</taxon>
        <taxon>Trebouxiophyceae</taxon>
        <taxon>Trebouxiophyceae incertae sedis</taxon>
        <taxon>Elliptochloris clade</taxon>
        <taxon>Elliptochloris</taxon>
    </lineage>
</organism>
<reference evidence="11 12" key="1">
    <citation type="journal article" date="2024" name="Nat. Commun.">
        <title>Phylogenomics reveals the evolutionary origins of lichenization in chlorophyte algae.</title>
        <authorList>
            <person name="Puginier C."/>
            <person name="Libourel C."/>
            <person name="Otte J."/>
            <person name="Skaloud P."/>
            <person name="Haon M."/>
            <person name="Grisel S."/>
            <person name="Petersen M."/>
            <person name="Berrin J.G."/>
            <person name="Delaux P.M."/>
            <person name="Dal Grande F."/>
            <person name="Keller J."/>
        </authorList>
    </citation>
    <scope>NUCLEOTIDE SEQUENCE [LARGE SCALE GENOMIC DNA]</scope>
    <source>
        <strain evidence="11 12">SAG 245.80</strain>
    </source>
</reference>
<dbReference type="InterPro" id="IPR009806">
    <property type="entry name" value="PSII_PsbW_class2"/>
</dbReference>
<dbReference type="GO" id="GO:0009523">
    <property type="term" value="C:photosystem II"/>
    <property type="evidence" value="ECO:0007669"/>
    <property type="project" value="UniProtKB-KW"/>
</dbReference>
<protein>
    <recommendedName>
        <fullName evidence="9">PSII 6.1 kDa protein</fullName>
    </recommendedName>
</protein>
<name>A0AAW1SCN7_9CHLO</name>
<evidence type="ECO:0000256" key="7">
    <source>
        <dbReference type="ARBA" id="ARBA00023136"/>
    </source>
</evidence>
<keyword evidence="8" id="KW-0604">Photosystem II</keyword>
<evidence type="ECO:0000256" key="3">
    <source>
        <dbReference type="ARBA" id="ARBA00022528"/>
    </source>
</evidence>
<comment type="subcellular location">
    <subcellularLocation>
        <location evidence="1">Plastid</location>
        <location evidence="1">Chloroplast thylakoid membrane</location>
        <topology evidence="1">Single-pass membrane protein</topology>
    </subcellularLocation>
</comment>
<keyword evidence="4" id="KW-0602">Photosynthesis</keyword>
<feature type="transmembrane region" description="Helical" evidence="10">
    <location>
        <begin position="42"/>
        <end position="62"/>
    </location>
</feature>
<dbReference type="AlphaFoldDB" id="A0AAW1SCN7"/>
<keyword evidence="10" id="KW-1133">Transmembrane helix</keyword>
<feature type="transmembrane region" description="Helical" evidence="10">
    <location>
        <begin position="82"/>
        <end position="102"/>
    </location>
</feature>
<keyword evidence="3" id="KW-0150">Chloroplast</keyword>
<evidence type="ECO:0000313" key="11">
    <source>
        <dbReference type="EMBL" id="KAK9843422.1"/>
    </source>
</evidence>
<evidence type="ECO:0000256" key="1">
    <source>
        <dbReference type="ARBA" id="ARBA00004581"/>
    </source>
</evidence>
<evidence type="ECO:0000256" key="8">
    <source>
        <dbReference type="ARBA" id="ARBA00023276"/>
    </source>
</evidence>
<keyword evidence="7 10" id="KW-0472">Membrane</keyword>